<gene>
    <name evidence="11" type="ORF">ABMA28_011308</name>
</gene>
<proteinExistence type="inferred from homology"/>
<comment type="caution">
    <text evidence="11">The sequence shown here is derived from an EMBL/GenBank/DDBJ whole genome shotgun (WGS) entry which is preliminary data.</text>
</comment>
<comment type="subcellular location">
    <subcellularLocation>
        <location evidence="1 6 7">Nucleus</location>
    </subcellularLocation>
</comment>
<reference evidence="11 12" key="1">
    <citation type="submission" date="2024-06" db="EMBL/GenBank/DDBJ databases">
        <title>A chromosome-level genome assembly of beet webworm, Loxostege sticticalis.</title>
        <authorList>
            <person name="Zhang Y."/>
        </authorList>
    </citation>
    <scope>NUCLEOTIDE SEQUENCE [LARGE SCALE GENOMIC DNA]</scope>
    <source>
        <strain evidence="11">AQ028</strain>
        <tissue evidence="11">Male pupae</tissue>
    </source>
</reference>
<sequence>MAAVSSAHLADSRIKIQDHSDEEPYSPNTRDTTSPEYHEDDKPEDRPIHSSSFSIHNVLKKERDVTSPENVFSTDKLLQSTPNFEDNHDSRNSESVSPHIEDDDNHTNESRAEISIDDDNSCCSDDTVLSVGNEAPVSNFETNSDKCGPETSQGLTSFKHIQTHLNAISQLSQNLNMNQPLLLRPSPITPNPLMFLNQPLLFQNPLMNQVDLKSGINGLSRMPIPQNSMNLNPQHYGLNFGVRKNGSQTQELRNTRTDENRRLNYMSPKSPDNESGRDFINQNCLKFSIDNILKADFGRRITDPLNKRKNLKARQFEAKTVPVKEVPLPSKPDVLEARVPEVKPSEKGGAIDLSKGEDSGSNQGSTTSTTTGDGPMVWPAWVYCTRYSDRPSSGRSKYGSRSRDPRPRTRRPKKPPGDGTPTDEKRPRTAFSGPQLARLKHEFAENRYLTERRRQTLAAELGLAEAQIKIWFQNKRAKIKKASGQRNPLALQLMAQGLYNHSTVPLTKEEEELEMKAREREQQNRHADT</sequence>
<organism evidence="11 12">
    <name type="scientific">Loxostege sticticalis</name>
    <name type="common">Beet webworm moth</name>
    <dbReference type="NCBI Taxonomy" id="481309"/>
    <lineage>
        <taxon>Eukaryota</taxon>
        <taxon>Metazoa</taxon>
        <taxon>Ecdysozoa</taxon>
        <taxon>Arthropoda</taxon>
        <taxon>Hexapoda</taxon>
        <taxon>Insecta</taxon>
        <taxon>Pterygota</taxon>
        <taxon>Neoptera</taxon>
        <taxon>Endopterygota</taxon>
        <taxon>Lepidoptera</taxon>
        <taxon>Glossata</taxon>
        <taxon>Ditrysia</taxon>
        <taxon>Pyraloidea</taxon>
        <taxon>Crambidae</taxon>
        <taxon>Pyraustinae</taxon>
        <taxon>Loxostege</taxon>
    </lineage>
</organism>
<dbReference type="PRINTS" id="PR00031">
    <property type="entry name" value="HTHREPRESSR"/>
</dbReference>
<feature type="compositionally biased region" description="Polar residues" evidence="9">
    <location>
        <begin position="26"/>
        <end position="35"/>
    </location>
</feature>
<dbReference type="InterPro" id="IPR000047">
    <property type="entry name" value="HTH_motif"/>
</dbReference>
<dbReference type="GO" id="GO:0003677">
    <property type="term" value="F:DNA binding"/>
    <property type="evidence" value="ECO:0007669"/>
    <property type="project" value="UniProtKB-UniRule"/>
</dbReference>
<feature type="region of interest" description="Disordered" evidence="9">
    <location>
        <begin position="505"/>
        <end position="529"/>
    </location>
</feature>
<keyword evidence="4 6" id="KW-0371">Homeobox</keyword>
<comment type="similarity">
    <text evidence="8">Belongs to the Engrailed homeobox family.</text>
</comment>
<feature type="compositionally biased region" description="Basic and acidic residues" evidence="9">
    <location>
        <begin position="36"/>
        <end position="48"/>
    </location>
</feature>
<dbReference type="EMBL" id="JBEDNZ010000028">
    <property type="protein sequence ID" value="KAL0809815.1"/>
    <property type="molecule type" value="Genomic_DNA"/>
</dbReference>
<dbReference type="PROSITE" id="PS00033">
    <property type="entry name" value="ENGRAILED"/>
    <property type="match status" value="1"/>
</dbReference>
<feature type="region of interest" description="Disordered" evidence="9">
    <location>
        <begin position="389"/>
        <end position="432"/>
    </location>
</feature>
<evidence type="ECO:0000256" key="3">
    <source>
        <dbReference type="ARBA" id="ARBA00023125"/>
    </source>
</evidence>
<dbReference type="SMART" id="SM00389">
    <property type="entry name" value="HOX"/>
    <property type="match status" value="1"/>
</dbReference>
<feature type="domain" description="Homeobox" evidence="10">
    <location>
        <begin position="422"/>
        <end position="482"/>
    </location>
</feature>
<protein>
    <recommendedName>
        <fullName evidence="8">Homeobox protein engrailed-like</fullName>
    </recommendedName>
</protein>
<feature type="DNA-binding region" description="Homeobox" evidence="6">
    <location>
        <begin position="424"/>
        <end position="483"/>
    </location>
</feature>
<dbReference type="PANTHER" id="PTHR24341">
    <property type="entry name" value="HOMEOBOX PROTEIN ENGRAILED"/>
    <property type="match status" value="1"/>
</dbReference>
<name>A0ABD0S6X5_LOXSC</name>
<dbReference type="InterPro" id="IPR017970">
    <property type="entry name" value="Homeobox_CS"/>
</dbReference>
<dbReference type="FunFam" id="1.10.10.60:FF:000345">
    <property type="entry name" value="Homeobox protein engrailed-like"/>
    <property type="match status" value="1"/>
</dbReference>
<dbReference type="InterPro" id="IPR000747">
    <property type="entry name" value="HD_engrailed"/>
</dbReference>
<dbReference type="GO" id="GO:0005634">
    <property type="term" value="C:nucleus"/>
    <property type="evidence" value="ECO:0007669"/>
    <property type="project" value="UniProtKB-SubCell"/>
</dbReference>
<dbReference type="InterPro" id="IPR020479">
    <property type="entry name" value="HD_metazoa"/>
</dbReference>
<dbReference type="Proteomes" id="UP001549921">
    <property type="component" value="Unassembled WGS sequence"/>
</dbReference>
<keyword evidence="5 6" id="KW-0539">Nucleus</keyword>
<feature type="region of interest" description="Disordered" evidence="9">
    <location>
        <begin position="332"/>
        <end position="373"/>
    </location>
</feature>
<feature type="compositionally biased region" description="Low complexity" evidence="9">
    <location>
        <begin position="359"/>
        <end position="373"/>
    </location>
</feature>
<evidence type="ECO:0000313" key="11">
    <source>
        <dbReference type="EMBL" id="KAL0809815.1"/>
    </source>
</evidence>
<keyword evidence="3 6" id="KW-0238">DNA-binding</keyword>
<dbReference type="SUPFAM" id="SSF46689">
    <property type="entry name" value="Homeodomain-like"/>
    <property type="match status" value="1"/>
</dbReference>
<dbReference type="InterPro" id="IPR019737">
    <property type="entry name" value="Homeobox-engrailed_CS"/>
</dbReference>
<dbReference type="Pfam" id="PF00046">
    <property type="entry name" value="Homeodomain"/>
    <property type="match status" value="1"/>
</dbReference>
<accession>A0ABD0S6X5</accession>
<dbReference type="PROSITE" id="PS00027">
    <property type="entry name" value="HOMEOBOX_1"/>
    <property type="match status" value="1"/>
</dbReference>
<dbReference type="AlphaFoldDB" id="A0ABD0S6X5"/>
<dbReference type="InterPro" id="IPR050720">
    <property type="entry name" value="Engrailed_Homeobox_TFs"/>
</dbReference>
<dbReference type="InterPro" id="IPR019549">
    <property type="entry name" value="Homeobox-engrailed_C-terminal"/>
</dbReference>
<evidence type="ECO:0000313" key="12">
    <source>
        <dbReference type="Proteomes" id="UP001549921"/>
    </source>
</evidence>
<evidence type="ECO:0000256" key="6">
    <source>
        <dbReference type="PROSITE-ProRule" id="PRU00108"/>
    </source>
</evidence>
<evidence type="ECO:0000256" key="5">
    <source>
        <dbReference type="ARBA" id="ARBA00023242"/>
    </source>
</evidence>
<evidence type="ECO:0000259" key="10">
    <source>
        <dbReference type="PROSITE" id="PS50071"/>
    </source>
</evidence>
<evidence type="ECO:0000256" key="7">
    <source>
        <dbReference type="RuleBase" id="RU000682"/>
    </source>
</evidence>
<dbReference type="PANTHER" id="PTHR24341:SF6">
    <property type="entry name" value="HOMEOBOX PROTEIN INVECTED"/>
    <property type="match status" value="1"/>
</dbReference>
<dbReference type="GO" id="GO:0007399">
    <property type="term" value="P:nervous system development"/>
    <property type="evidence" value="ECO:0007669"/>
    <property type="project" value="UniProtKB-ARBA"/>
</dbReference>
<evidence type="ECO:0000256" key="4">
    <source>
        <dbReference type="ARBA" id="ARBA00023155"/>
    </source>
</evidence>
<keyword evidence="2" id="KW-0217">Developmental protein</keyword>
<feature type="compositionally biased region" description="Basic and acidic residues" evidence="9">
    <location>
        <begin position="333"/>
        <end position="346"/>
    </location>
</feature>
<dbReference type="InterPro" id="IPR009057">
    <property type="entry name" value="Homeodomain-like_sf"/>
</dbReference>
<dbReference type="InterPro" id="IPR001356">
    <property type="entry name" value="HD"/>
</dbReference>
<evidence type="ECO:0000256" key="1">
    <source>
        <dbReference type="ARBA" id="ARBA00004123"/>
    </source>
</evidence>
<feature type="compositionally biased region" description="Low complexity" evidence="9">
    <location>
        <begin position="390"/>
        <end position="399"/>
    </location>
</feature>
<evidence type="ECO:0000256" key="9">
    <source>
        <dbReference type="SAM" id="MobiDB-lite"/>
    </source>
</evidence>
<dbReference type="CDD" id="cd00086">
    <property type="entry name" value="homeodomain"/>
    <property type="match status" value="1"/>
</dbReference>
<dbReference type="GO" id="GO:0030154">
    <property type="term" value="P:cell differentiation"/>
    <property type="evidence" value="ECO:0007669"/>
    <property type="project" value="UniProtKB-ARBA"/>
</dbReference>
<evidence type="ECO:0000256" key="2">
    <source>
        <dbReference type="ARBA" id="ARBA00022473"/>
    </source>
</evidence>
<feature type="compositionally biased region" description="Basic and acidic residues" evidence="9">
    <location>
        <begin position="514"/>
        <end position="529"/>
    </location>
</feature>
<dbReference type="Gene3D" id="1.10.10.60">
    <property type="entry name" value="Homeodomain-like"/>
    <property type="match status" value="1"/>
</dbReference>
<feature type="compositionally biased region" description="Polar residues" evidence="9">
    <location>
        <begin position="67"/>
        <end position="84"/>
    </location>
</feature>
<dbReference type="PROSITE" id="PS50071">
    <property type="entry name" value="HOMEOBOX_2"/>
    <property type="match status" value="1"/>
</dbReference>
<dbReference type="PRINTS" id="PR00024">
    <property type="entry name" value="HOMEOBOX"/>
</dbReference>
<dbReference type="Pfam" id="PF10525">
    <property type="entry name" value="Engrail_1_C_sig"/>
    <property type="match status" value="1"/>
</dbReference>
<feature type="compositionally biased region" description="Basic and acidic residues" evidence="9">
    <location>
        <begin position="10"/>
        <end position="19"/>
    </location>
</feature>
<feature type="region of interest" description="Disordered" evidence="9">
    <location>
        <begin position="1"/>
        <end position="108"/>
    </location>
</feature>
<dbReference type="PRINTS" id="PR00026">
    <property type="entry name" value="ENGRAILED"/>
</dbReference>
<evidence type="ECO:0000256" key="8">
    <source>
        <dbReference type="RuleBase" id="RU510713"/>
    </source>
</evidence>